<dbReference type="GO" id="GO:0009100">
    <property type="term" value="P:glycoprotein metabolic process"/>
    <property type="evidence" value="ECO:0007669"/>
    <property type="project" value="UniProtKB-ARBA"/>
</dbReference>
<dbReference type="AlphaFoldDB" id="A0AAN9A8R2"/>
<dbReference type="InterPro" id="IPR007074">
    <property type="entry name" value="LicD/FKTN/FKRP_NTP_transf"/>
</dbReference>
<keyword evidence="1" id="KW-0472">Membrane</keyword>
<feature type="domain" description="LicD/FKTN/FKRP nucleotidyltransferase" evidence="2">
    <location>
        <begin position="453"/>
        <end position="494"/>
    </location>
</feature>
<dbReference type="InterPro" id="IPR052613">
    <property type="entry name" value="LicD_transferase"/>
</dbReference>
<protein>
    <recommendedName>
        <fullName evidence="2">LicD/FKTN/FKRP nucleotidyltransferase domain-containing protein</fullName>
    </recommendedName>
</protein>
<reference evidence="3 4" key="1">
    <citation type="submission" date="2023-11" db="EMBL/GenBank/DDBJ databases">
        <title>Halocaridina rubra genome assembly.</title>
        <authorList>
            <person name="Smith C."/>
        </authorList>
    </citation>
    <scope>NUCLEOTIDE SEQUENCE [LARGE SCALE GENOMIC DNA]</scope>
    <source>
        <strain evidence="3">EP-1</strain>
        <tissue evidence="3">Whole</tissue>
    </source>
</reference>
<proteinExistence type="predicted"/>
<dbReference type="Proteomes" id="UP001381693">
    <property type="component" value="Unassembled WGS sequence"/>
</dbReference>
<evidence type="ECO:0000259" key="2">
    <source>
        <dbReference type="Pfam" id="PF04991"/>
    </source>
</evidence>
<keyword evidence="4" id="KW-1185">Reference proteome</keyword>
<dbReference type="Pfam" id="PF04991">
    <property type="entry name" value="LicD"/>
    <property type="match status" value="1"/>
</dbReference>
<gene>
    <name evidence="3" type="ORF">SK128_002664</name>
</gene>
<name>A0AAN9A8R2_HALRR</name>
<dbReference type="PANTHER" id="PTHR13627:SF34">
    <property type="entry name" value="RIBITOL-5-PHOSPHATE TRANSFERASE"/>
    <property type="match status" value="1"/>
</dbReference>
<dbReference type="PANTHER" id="PTHR13627">
    <property type="entry name" value="FUKUTIN RELATED PROTEIN"/>
    <property type="match status" value="1"/>
</dbReference>
<sequence>MVRNVSSTLAHFLMNRPLILMLVVGSCVFMLAINQLLDIRSTKARLEELERSGTKPHTRHPKLLEEMAVDQRRRLAATIASVQRELQRLSGTNAFIDSKWHLKLAAVAGELDPRMTLSMDSKIWDHSARLPNMRPALQVQNKPRHVCPEVYDIKNGAPYWRNNMRLENCSDIPMLKTVITALLPACNWEPGKADIVVNKIRKLYDIPIVVIVSSNDVLNNDQTNIRVIQCYEGDNESKTINNLVQSIETPFVFFGLNLVHFDRQSSLERLIRVLDDLDTVKVAGGAARDIQGHWIHGCLQVRMAYYQAYFASGYYYSKYECMYCDDILTSFVTAKSFVTDMPFSTELYGPALYRDWFAKVRENGHLVMACPDIMFYVNKHTDMQREDWLGFSKKWELQKIRSYDTMNYNFTCEEANISCEAPLEHIRSYLLPPCCAALMERYTAKLLHYGERKHLKYELHAGSVLGAVKMGSYLPWDFDMDIYYHCKDYDNWLQVETLFEEEKCKYAVGKEGVYVTLNCPHFFIELYCHDKLSAELELPEEYQNISTTIKYAGNDFRVIANPGRYCRNKMGFDDLKHAAHWRTLTLSKNAEAKGGYDNPGNWNKCKALKHHSCLDHFPGDGNLPFLEPFLLM</sequence>
<dbReference type="EMBL" id="JAXCGZ010001899">
    <property type="protein sequence ID" value="KAK7085116.1"/>
    <property type="molecule type" value="Genomic_DNA"/>
</dbReference>
<evidence type="ECO:0000256" key="1">
    <source>
        <dbReference type="SAM" id="Phobius"/>
    </source>
</evidence>
<dbReference type="PROSITE" id="PS51257">
    <property type="entry name" value="PROKAR_LIPOPROTEIN"/>
    <property type="match status" value="1"/>
</dbReference>
<evidence type="ECO:0000313" key="3">
    <source>
        <dbReference type="EMBL" id="KAK7085116.1"/>
    </source>
</evidence>
<feature type="transmembrane region" description="Helical" evidence="1">
    <location>
        <begin position="18"/>
        <end position="37"/>
    </location>
</feature>
<keyword evidence="1" id="KW-1133">Transmembrane helix</keyword>
<organism evidence="3 4">
    <name type="scientific">Halocaridina rubra</name>
    <name type="common">Hawaiian red shrimp</name>
    <dbReference type="NCBI Taxonomy" id="373956"/>
    <lineage>
        <taxon>Eukaryota</taxon>
        <taxon>Metazoa</taxon>
        <taxon>Ecdysozoa</taxon>
        <taxon>Arthropoda</taxon>
        <taxon>Crustacea</taxon>
        <taxon>Multicrustacea</taxon>
        <taxon>Malacostraca</taxon>
        <taxon>Eumalacostraca</taxon>
        <taxon>Eucarida</taxon>
        <taxon>Decapoda</taxon>
        <taxon>Pleocyemata</taxon>
        <taxon>Caridea</taxon>
        <taxon>Atyoidea</taxon>
        <taxon>Atyidae</taxon>
        <taxon>Halocaridina</taxon>
    </lineage>
</organism>
<accession>A0AAN9A8R2</accession>
<keyword evidence="1" id="KW-0812">Transmembrane</keyword>
<evidence type="ECO:0000313" key="4">
    <source>
        <dbReference type="Proteomes" id="UP001381693"/>
    </source>
</evidence>
<comment type="caution">
    <text evidence="3">The sequence shown here is derived from an EMBL/GenBank/DDBJ whole genome shotgun (WGS) entry which is preliminary data.</text>
</comment>